<dbReference type="RefSeq" id="WP_214814305.1">
    <property type="nucleotide sequence ID" value="NZ_CP075901.1"/>
</dbReference>
<evidence type="ECO:0000313" key="2">
    <source>
        <dbReference type="EMBL" id="QWB32014.1"/>
    </source>
</evidence>
<keyword evidence="1" id="KW-1133">Transmembrane helix</keyword>
<sequence length="86" mass="10111">MNNSYQEKRDNLYDRTKMMFTVISVIFIGGIFVGVKFLPENIFLYSLLFWGAVALINFTIVKGKHDFELSKINLDESLEEKEKRKK</sequence>
<evidence type="ECO:0008006" key="4">
    <source>
        <dbReference type="Google" id="ProtNLM"/>
    </source>
</evidence>
<accession>A0ABX8GED6</accession>
<dbReference type="GeneID" id="88813480"/>
<keyword evidence="1" id="KW-0812">Transmembrane</keyword>
<organism evidence="2 3">
    <name type="scientific">Exiguobacterium acetylicum</name>
    <name type="common">Brevibacterium acetylicum</name>
    <dbReference type="NCBI Taxonomy" id="41170"/>
    <lineage>
        <taxon>Bacteria</taxon>
        <taxon>Bacillati</taxon>
        <taxon>Bacillota</taxon>
        <taxon>Bacilli</taxon>
        <taxon>Bacillales</taxon>
        <taxon>Bacillales Family XII. Incertae Sedis</taxon>
        <taxon>Exiguobacterium</taxon>
    </lineage>
</organism>
<proteinExistence type="predicted"/>
<keyword evidence="1" id="KW-0472">Membrane</keyword>
<dbReference type="EMBL" id="CP075901">
    <property type="protein sequence ID" value="QWB32014.1"/>
    <property type="molecule type" value="Genomic_DNA"/>
</dbReference>
<feature type="transmembrane region" description="Helical" evidence="1">
    <location>
        <begin position="43"/>
        <end position="61"/>
    </location>
</feature>
<dbReference type="Proteomes" id="UP000679498">
    <property type="component" value="Plasmid p4"/>
</dbReference>
<keyword evidence="2" id="KW-0614">Plasmid</keyword>
<evidence type="ECO:0000256" key="1">
    <source>
        <dbReference type="SAM" id="Phobius"/>
    </source>
</evidence>
<name>A0ABX8GED6_EXIAC</name>
<feature type="transmembrane region" description="Helical" evidence="1">
    <location>
        <begin position="20"/>
        <end position="37"/>
    </location>
</feature>
<gene>
    <name evidence="2" type="ORF">KKI46_17390</name>
</gene>
<evidence type="ECO:0000313" key="3">
    <source>
        <dbReference type="Proteomes" id="UP000679498"/>
    </source>
</evidence>
<keyword evidence="3" id="KW-1185">Reference proteome</keyword>
<protein>
    <recommendedName>
        <fullName evidence="4">2TM domain-containing protein</fullName>
    </recommendedName>
</protein>
<geneLocation type="plasmid" evidence="2 3">
    <name>p4</name>
</geneLocation>
<reference evidence="2 3" key="1">
    <citation type="submission" date="2021-05" db="EMBL/GenBank/DDBJ databases">
        <title>Biocontrol using Exiguobacterium acetylicum SI17 against litchi downy blight caused by Peronophythora litchii.</title>
        <authorList>
            <person name="Zheng L."/>
        </authorList>
    </citation>
    <scope>NUCLEOTIDE SEQUENCE [LARGE SCALE GENOMIC DNA]</scope>
    <source>
        <strain evidence="2 3">SI17</strain>
        <plasmid evidence="2 3">p4</plasmid>
    </source>
</reference>